<dbReference type="Proteomes" id="UP001058016">
    <property type="component" value="Chromosome"/>
</dbReference>
<reference evidence="2 3" key="1">
    <citation type="submission" date="2021-03" db="EMBL/GenBank/DDBJ databases">
        <title>Comparative Genomics and Metabolomics in the genus Turicibacter.</title>
        <authorList>
            <person name="Maki J."/>
            <person name="Looft T."/>
        </authorList>
    </citation>
    <scope>NUCLEOTIDE SEQUENCE</scope>
    <source>
        <strain evidence="2">ISU324</strain>
        <strain evidence="1 3">MMM721</strain>
    </source>
</reference>
<sequence>MKSLDFWWVYKPSCTYEFEEYVVYRIEAQHKKYVKLEQHQFKMDTEKGIHEFVIVELTSDAVVRMIQEEGYELTEIDIEEIKLGLDNSYCEMCYYMIEYYFNSGDYLDLDNGYYHGETLWLNDVWINHQYIETKWNIFTDKKEAINWIYENYLEDEWVVEEIIS</sequence>
<dbReference type="GeneID" id="60058875"/>
<dbReference type="AlphaFoldDB" id="A0A9Q9CKI4"/>
<keyword evidence="3" id="KW-1185">Reference proteome</keyword>
<evidence type="ECO:0000313" key="1">
    <source>
        <dbReference type="EMBL" id="UUF05700.1"/>
    </source>
</evidence>
<evidence type="ECO:0000313" key="4">
    <source>
        <dbReference type="Proteomes" id="UP001058072"/>
    </source>
</evidence>
<protein>
    <submittedName>
        <fullName evidence="2">Uncharacterized protein</fullName>
    </submittedName>
</protein>
<proteinExistence type="predicted"/>
<gene>
    <name evidence="1" type="ORF">J0J69_11675</name>
    <name evidence="2" type="ORF">J0J70_02250</name>
</gene>
<dbReference type="EMBL" id="CP071250">
    <property type="protein sequence ID" value="UUF08851.1"/>
    <property type="molecule type" value="Genomic_DNA"/>
</dbReference>
<name>A0A9Q9CKI4_9FIRM</name>
<evidence type="ECO:0000313" key="3">
    <source>
        <dbReference type="Proteomes" id="UP001058016"/>
    </source>
</evidence>
<dbReference type="EMBL" id="CP071249">
    <property type="protein sequence ID" value="UUF05700.1"/>
    <property type="molecule type" value="Genomic_DNA"/>
</dbReference>
<dbReference type="RefSeq" id="WP_132942842.1">
    <property type="nucleotide sequence ID" value="NZ_CP071249.1"/>
</dbReference>
<evidence type="ECO:0000313" key="2">
    <source>
        <dbReference type="EMBL" id="UUF08851.1"/>
    </source>
</evidence>
<accession>A0A9Q9CKI4</accession>
<dbReference type="Proteomes" id="UP001058072">
    <property type="component" value="Chromosome"/>
</dbReference>
<organism evidence="2 4">
    <name type="scientific">Turicibacter bilis</name>
    <dbReference type="NCBI Taxonomy" id="2735723"/>
    <lineage>
        <taxon>Bacteria</taxon>
        <taxon>Bacillati</taxon>
        <taxon>Bacillota</taxon>
        <taxon>Erysipelotrichia</taxon>
        <taxon>Erysipelotrichales</taxon>
        <taxon>Turicibacteraceae</taxon>
        <taxon>Turicibacter</taxon>
    </lineage>
</organism>